<feature type="compositionally biased region" description="Basic and acidic residues" evidence="1">
    <location>
        <begin position="226"/>
        <end position="237"/>
    </location>
</feature>
<keyword evidence="3" id="KW-1185">Reference proteome</keyword>
<proteinExistence type="predicted"/>
<reference evidence="2 3" key="1">
    <citation type="journal article" date="2017" name="Mycologia">
        <title>Bifiguratus adelaidae, gen. et sp. nov., a new member of Mucoromycotina in endophytic and soil-dwelling habitats.</title>
        <authorList>
            <person name="Torres-Cruz T.J."/>
            <person name="Billingsley Tobias T.L."/>
            <person name="Almatruk M."/>
            <person name="Hesse C."/>
            <person name="Kuske C.R."/>
            <person name="Desiro A."/>
            <person name="Benucci G.M."/>
            <person name="Bonito G."/>
            <person name="Stajich J.E."/>
            <person name="Dunlap C."/>
            <person name="Arnold A.E."/>
            <person name="Porras-Alfaro A."/>
        </authorList>
    </citation>
    <scope>NUCLEOTIDE SEQUENCE [LARGE SCALE GENOMIC DNA]</scope>
    <source>
        <strain evidence="2 3">AZ0501</strain>
    </source>
</reference>
<feature type="region of interest" description="Disordered" evidence="1">
    <location>
        <begin position="34"/>
        <end position="120"/>
    </location>
</feature>
<evidence type="ECO:0000313" key="2">
    <source>
        <dbReference type="EMBL" id="OZJ02199.1"/>
    </source>
</evidence>
<evidence type="ECO:0000256" key="1">
    <source>
        <dbReference type="SAM" id="MobiDB-lite"/>
    </source>
</evidence>
<gene>
    <name evidence="2" type="ORF">BZG36_04753</name>
</gene>
<dbReference type="EMBL" id="MVBO01000177">
    <property type="protein sequence ID" value="OZJ02199.1"/>
    <property type="molecule type" value="Genomic_DNA"/>
</dbReference>
<dbReference type="AlphaFoldDB" id="A0A261XV10"/>
<comment type="caution">
    <text evidence="2">The sequence shown here is derived from an EMBL/GenBank/DDBJ whole genome shotgun (WGS) entry which is preliminary data.</text>
</comment>
<organism evidence="2 3">
    <name type="scientific">Bifiguratus adelaidae</name>
    <dbReference type="NCBI Taxonomy" id="1938954"/>
    <lineage>
        <taxon>Eukaryota</taxon>
        <taxon>Fungi</taxon>
        <taxon>Fungi incertae sedis</taxon>
        <taxon>Mucoromycota</taxon>
        <taxon>Mucoromycotina</taxon>
        <taxon>Endogonomycetes</taxon>
        <taxon>Endogonales</taxon>
        <taxon>Endogonales incertae sedis</taxon>
        <taxon>Bifiguratus</taxon>
    </lineage>
</organism>
<protein>
    <submittedName>
        <fullName evidence="2">Uncharacterized protein</fullName>
    </submittedName>
</protein>
<feature type="compositionally biased region" description="Pro residues" evidence="1">
    <location>
        <begin position="70"/>
        <end position="79"/>
    </location>
</feature>
<feature type="compositionally biased region" description="Acidic residues" evidence="1">
    <location>
        <begin position="212"/>
        <end position="225"/>
    </location>
</feature>
<feature type="compositionally biased region" description="Low complexity" evidence="1">
    <location>
        <begin position="34"/>
        <end position="47"/>
    </location>
</feature>
<evidence type="ECO:0000313" key="3">
    <source>
        <dbReference type="Proteomes" id="UP000242875"/>
    </source>
</evidence>
<dbReference type="Proteomes" id="UP000242875">
    <property type="component" value="Unassembled WGS sequence"/>
</dbReference>
<accession>A0A261XV10</accession>
<feature type="compositionally biased region" description="Polar residues" evidence="1">
    <location>
        <begin position="100"/>
        <end position="110"/>
    </location>
</feature>
<name>A0A261XV10_9FUNG</name>
<sequence length="254" mass="28798">MYSPPLPKPPAKPFSFNATPSLLSTYADSDRSSLTSITSSAFSSSSTKHIKFRYPERPPIPSRAGAKCLPPRPSYPRPSLPQSWMDPSLSKRVTPDMMPTSLQVKVQQSPIREPEPKRPFGRLVKHASFSSLRLLAHSQSETDSIASTSSIRSKSSQVVQTLKRKLSGLLLKKESLTKWSASSSSLSTVQVIHSPLDAFSNYERDWAMEHERDEEDEEDEEEKEEEDNRERQELDLTLRLDPDIFEDPFKEMVF</sequence>
<feature type="region of interest" description="Disordered" evidence="1">
    <location>
        <begin position="207"/>
        <end position="237"/>
    </location>
</feature>